<comment type="similarity">
    <text evidence="1">Belongs to the OPA3 family.</text>
</comment>
<dbReference type="RefSeq" id="XP_060123383.1">
    <property type="nucleotide sequence ID" value="XM_060267400.1"/>
</dbReference>
<evidence type="ECO:0000256" key="2">
    <source>
        <dbReference type="ARBA" id="ARBA00023054"/>
    </source>
</evidence>
<keyword evidence="2" id="KW-0175">Coiled coil</keyword>
<dbReference type="GO" id="GO:0005739">
    <property type="term" value="C:mitochondrion"/>
    <property type="evidence" value="ECO:0007669"/>
    <property type="project" value="TreeGrafter"/>
</dbReference>
<evidence type="ECO:0000256" key="3">
    <source>
        <dbReference type="SAM" id="MobiDB-lite"/>
    </source>
</evidence>
<dbReference type="AlphaFoldDB" id="A0AAF0JH31"/>
<evidence type="ECO:0000256" key="1">
    <source>
        <dbReference type="ARBA" id="ARBA00007584"/>
    </source>
</evidence>
<feature type="region of interest" description="Disordered" evidence="3">
    <location>
        <begin position="195"/>
        <end position="237"/>
    </location>
</feature>
<evidence type="ECO:0000313" key="5">
    <source>
        <dbReference type="Proteomes" id="UP001217754"/>
    </source>
</evidence>
<keyword evidence="5" id="KW-1185">Reference proteome</keyword>
<dbReference type="GO" id="GO:0019216">
    <property type="term" value="P:regulation of lipid metabolic process"/>
    <property type="evidence" value="ECO:0007669"/>
    <property type="project" value="TreeGrafter"/>
</dbReference>
<evidence type="ECO:0000313" key="4">
    <source>
        <dbReference type="EMBL" id="WFD40486.1"/>
    </source>
</evidence>
<evidence type="ECO:0008006" key="6">
    <source>
        <dbReference type="Google" id="ProtNLM"/>
    </source>
</evidence>
<protein>
    <recommendedName>
        <fullName evidence="6">OPA3-domain-containing protein</fullName>
    </recommendedName>
</protein>
<gene>
    <name evidence="4" type="ORF">MJAP1_003472</name>
</gene>
<dbReference type="Proteomes" id="UP001217754">
    <property type="component" value="Chromosome 6"/>
</dbReference>
<dbReference type="EMBL" id="CP119963">
    <property type="protein sequence ID" value="WFD40486.1"/>
    <property type="molecule type" value="Genomic_DNA"/>
</dbReference>
<reference evidence="4" key="1">
    <citation type="submission" date="2023-03" db="EMBL/GenBank/DDBJ databases">
        <title>Mating type loci evolution in Malassezia.</title>
        <authorList>
            <person name="Coelho M.A."/>
        </authorList>
    </citation>
    <scope>NUCLEOTIDE SEQUENCE</scope>
    <source>
        <strain evidence="4">CBS 9431</strain>
    </source>
</reference>
<proteinExistence type="inferred from homology"/>
<organism evidence="4 5">
    <name type="scientific">Malassezia japonica</name>
    <dbReference type="NCBI Taxonomy" id="223818"/>
    <lineage>
        <taxon>Eukaryota</taxon>
        <taxon>Fungi</taxon>
        <taxon>Dikarya</taxon>
        <taxon>Basidiomycota</taxon>
        <taxon>Ustilaginomycotina</taxon>
        <taxon>Malasseziomycetes</taxon>
        <taxon>Malasseziales</taxon>
        <taxon>Malasseziaceae</taxon>
        <taxon>Malassezia</taxon>
    </lineage>
</organism>
<dbReference type="InterPro" id="IPR010754">
    <property type="entry name" value="OPA3-like"/>
</dbReference>
<name>A0AAF0JH31_9BASI</name>
<dbReference type="Pfam" id="PF07047">
    <property type="entry name" value="OPA3"/>
    <property type="match status" value="1"/>
</dbReference>
<dbReference type="GeneID" id="85227123"/>
<accession>A0AAF0JH31</accession>
<dbReference type="PANTHER" id="PTHR12499:SF0">
    <property type="entry name" value="OPTIC ATROPHY 3 PROTEIN"/>
    <property type="match status" value="1"/>
</dbReference>
<dbReference type="PANTHER" id="PTHR12499">
    <property type="entry name" value="OPTIC ATROPHY 3 PROTEIN OPA3"/>
    <property type="match status" value="1"/>
</dbReference>
<sequence>MATTKLVTLAIKTLAKPIATQLKQSAVQHESFRKICIGLAQYIHRSETRLRANLMPGSDLIKIRPLNDAKAITNGANAISEGFLFLVAASLIVGESYRSSRSRANKHGKMEDEIDELRKQIAELTDGAGAPLHENSLHTDDLTPAPVPAEVAKVGGDHEALYSLMESVKMLWKLAERNGWLDDKQLTQELQWTLDGPAEGPAEGPADDNQAMAKSQAPKDDAPPRAPPTPSATAQQLGRVRAQAIIDEIRQQTAPTPIQIPKMPSPSSQHAYFAPASLLSWLPSFDGINTFFSCATAPSFDFSLP</sequence>